<proteinExistence type="predicted"/>
<dbReference type="Gene3D" id="3.40.720.10">
    <property type="entry name" value="Alkaline Phosphatase, subunit A"/>
    <property type="match status" value="1"/>
</dbReference>
<organism evidence="2 3">
    <name type="scientific">Saliphagus infecundisoli</name>
    <dbReference type="NCBI Taxonomy" id="1849069"/>
    <lineage>
        <taxon>Archaea</taxon>
        <taxon>Methanobacteriati</taxon>
        <taxon>Methanobacteriota</taxon>
        <taxon>Stenosarchaea group</taxon>
        <taxon>Halobacteria</taxon>
        <taxon>Halobacteriales</taxon>
        <taxon>Natrialbaceae</taxon>
        <taxon>Saliphagus</taxon>
    </lineage>
</organism>
<dbReference type="InterPro" id="IPR052701">
    <property type="entry name" value="GAG_Ulvan_Degrading_Sulfatases"/>
</dbReference>
<keyword evidence="3" id="KW-1185">Reference proteome</keyword>
<reference evidence="2 3" key="1">
    <citation type="journal article" date="2019" name="Int. J. Syst. Evol. Microbiol.">
        <title>The Global Catalogue of Microorganisms (GCM) 10K type strain sequencing project: providing services to taxonomists for standard genome sequencing and annotation.</title>
        <authorList>
            <consortium name="The Broad Institute Genomics Platform"/>
            <consortium name="The Broad Institute Genome Sequencing Center for Infectious Disease"/>
            <person name="Wu L."/>
            <person name="Ma J."/>
        </authorList>
    </citation>
    <scope>NUCLEOTIDE SEQUENCE [LARGE SCALE GENOMIC DNA]</scope>
    <source>
        <strain evidence="2 3">CGMCC 1.15824</strain>
    </source>
</reference>
<gene>
    <name evidence="2" type="ORF">ACFPFO_18415</name>
</gene>
<dbReference type="Pfam" id="PF00884">
    <property type="entry name" value="Sulfatase"/>
    <property type="match status" value="1"/>
</dbReference>
<dbReference type="PANTHER" id="PTHR43751">
    <property type="entry name" value="SULFATASE"/>
    <property type="match status" value="1"/>
</dbReference>
<dbReference type="CDD" id="cd16148">
    <property type="entry name" value="sulfatase_like"/>
    <property type="match status" value="1"/>
</dbReference>
<dbReference type="SUPFAM" id="SSF53649">
    <property type="entry name" value="Alkaline phosphatase-like"/>
    <property type="match status" value="1"/>
</dbReference>
<dbReference type="RefSeq" id="WP_224829307.1">
    <property type="nucleotide sequence ID" value="NZ_JAIVEF010000019.1"/>
</dbReference>
<dbReference type="Gene3D" id="3.30.1120.10">
    <property type="match status" value="1"/>
</dbReference>
<protein>
    <submittedName>
        <fullName evidence="2">Sulfatase</fullName>
    </submittedName>
</protein>
<feature type="domain" description="Sulfatase N-terminal" evidence="1">
    <location>
        <begin position="4"/>
        <end position="314"/>
    </location>
</feature>
<dbReference type="InterPro" id="IPR000917">
    <property type="entry name" value="Sulfatase_N"/>
</dbReference>
<name>A0ABD5QKY8_9EURY</name>
<dbReference type="PANTHER" id="PTHR43751:SF3">
    <property type="entry name" value="SULFATASE N-TERMINAL DOMAIN-CONTAINING PROTEIN"/>
    <property type="match status" value="1"/>
</dbReference>
<comment type="caution">
    <text evidence="2">The sequence shown here is derived from an EMBL/GenBank/DDBJ whole genome shotgun (WGS) entry which is preliminary data.</text>
</comment>
<evidence type="ECO:0000313" key="3">
    <source>
        <dbReference type="Proteomes" id="UP001595925"/>
    </source>
</evidence>
<dbReference type="EMBL" id="JBHSJG010000053">
    <property type="protein sequence ID" value="MFC4989694.1"/>
    <property type="molecule type" value="Genomic_DNA"/>
</dbReference>
<dbReference type="AlphaFoldDB" id="A0ABD5QKY8"/>
<dbReference type="Proteomes" id="UP001595925">
    <property type="component" value="Unassembled WGS sequence"/>
</dbReference>
<evidence type="ECO:0000313" key="2">
    <source>
        <dbReference type="EMBL" id="MFC4989694.1"/>
    </source>
</evidence>
<accession>A0ABD5QKY8</accession>
<dbReference type="InterPro" id="IPR017850">
    <property type="entry name" value="Alkaline_phosphatase_core_sf"/>
</dbReference>
<sequence>MSTNVLFLAVDSLRYDAVFGDNSFDTPNLDTLSNGSVVFHNCFAQGVSTAPSMTSLLTGRYPLEYGGHWYIEETQPTIAEQFQNSGYTTGAIHSNPNVSRLRNFDKGFDYFEENIIPIQSDGLLEAAPDDALRYLNKFVRILSKSPYMPVSKVNRKLTDWIASTADPWFLWTQYMDTHGPYLPGGAFTYRNKFRAEKLWRKAAVNSPDEISDEEHEELLTNYRKEVEYFDVELGKFLQKLKEEGEWEDTLIIVVGDHGDEFYEHGLYGHGNLPYDELTHVPLLVKFPRENSVGATDVNELVRTVDILPTALDYVEADLTDEMKERMRGESLIPLIRDDQSPSYDVVVTEKEMREDDHLRFGFRTDEWKYLYDGKNEREFLYDLVEDPDESTDISDSHEETMDAFREHLEDRLDAIEETSEDIHIPAIDEQAGVEEQLKALGYK</sequence>
<evidence type="ECO:0000259" key="1">
    <source>
        <dbReference type="Pfam" id="PF00884"/>
    </source>
</evidence>